<sequence length="276" mass="31451">MNKYLIILILSVIFFTLVIIIIFNYINKKDTPDDVWESSLVEDESIFKSIKQGELNPDHITIEPYGCFSNLKNQFFEELVNPYSKENGKINSSYFFTEYKSKNEIRPLILDVIKNGYSVFGKKMLSIYDKNGLSGISLLDLAKLGKLAGYNYLSISKAPPDSKDLYSKAYFTYSAPTVSSALYKYNTNYKPDEFKSILTNSDLPEHSLTPKVGKYTNEIDNEQGKEVSCGFPCTINGHDETFTDSNGITRQYMCGSVNYPTLKTPERYSVYKINVH</sequence>
<keyword evidence="1" id="KW-0472">Membrane</keyword>
<accession>A0A6C0I894</accession>
<feature type="transmembrane region" description="Helical" evidence="1">
    <location>
        <begin position="6"/>
        <end position="26"/>
    </location>
</feature>
<organism evidence="2">
    <name type="scientific">viral metagenome</name>
    <dbReference type="NCBI Taxonomy" id="1070528"/>
    <lineage>
        <taxon>unclassified sequences</taxon>
        <taxon>metagenomes</taxon>
        <taxon>organismal metagenomes</taxon>
    </lineage>
</organism>
<evidence type="ECO:0000256" key="1">
    <source>
        <dbReference type="SAM" id="Phobius"/>
    </source>
</evidence>
<protein>
    <submittedName>
        <fullName evidence="2">Uncharacterized protein</fullName>
    </submittedName>
</protein>
<name>A0A6C0I894_9ZZZZ</name>
<proteinExistence type="predicted"/>
<keyword evidence="1" id="KW-0812">Transmembrane</keyword>
<reference evidence="2" key="1">
    <citation type="journal article" date="2020" name="Nature">
        <title>Giant virus diversity and host interactions through global metagenomics.</title>
        <authorList>
            <person name="Schulz F."/>
            <person name="Roux S."/>
            <person name="Paez-Espino D."/>
            <person name="Jungbluth S."/>
            <person name="Walsh D.A."/>
            <person name="Denef V.J."/>
            <person name="McMahon K.D."/>
            <person name="Konstantinidis K.T."/>
            <person name="Eloe-Fadrosh E.A."/>
            <person name="Kyrpides N.C."/>
            <person name="Woyke T."/>
        </authorList>
    </citation>
    <scope>NUCLEOTIDE SEQUENCE</scope>
    <source>
        <strain evidence="2">GVMAG-M-3300023184-53</strain>
    </source>
</reference>
<evidence type="ECO:0000313" key="2">
    <source>
        <dbReference type="EMBL" id="QHT89211.1"/>
    </source>
</evidence>
<dbReference type="EMBL" id="MN740137">
    <property type="protein sequence ID" value="QHT89211.1"/>
    <property type="molecule type" value="Genomic_DNA"/>
</dbReference>
<dbReference type="AlphaFoldDB" id="A0A6C0I894"/>
<keyword evidence="1" id="KW-1133">Transmembrane helix</keyword>